<protein>
    <submittedName>
        <fullName evidence="2">Interaptin</fullName>
    </submittedName>
</protein>
<dbReference type="RefSeq" id="WP_115175463.1">
    <property type="nucleotide sequence ID" value="NZ_UGNY01000001.1"/>
</dbReference>
<organism evidence="2 3">
    <name type="scientific">Legionella feeleii</name>
    <dbReference type="NCBI Taxonomy" id="453"/>
    <lineage>
        <taxon>Bacteria</taxon>
        <taxon>Pseudomonadati</taxon>
        <taxon>Pseudomonadota</taxon>
        <taxon>Gammaproteobacteria</taxon>
        <taxon>Legionellales</taxon>
        <taxon>Legionellaceae</taxon>
        <taxon>Legionella</taxon>
    </lineage>
</organism>
<feature type="coiled-coil region" evidence="1">
    <location>
        <begin position="748"/>
        <end position="803"/>
    </location>
</feature>
<feature type="coiled-coil region" evidence="1">
    <location>
        <begin position="420"/>
        <end position="447"/>
    </location>
</feature>
<gene>
    <name evidence="2" type="ORF">NCTC11978_01981</name>
</gene>
<name>A0A378IV60_9GAMM</name>
<evidence type="ECO:0000256" key="1">
    <source>
        <dbReference type="SAM" id="Coils"/>
    </source>
</evidence>
<evidence type="ECO:0000313" key="2">
    <source>
        <dbReference type="EMBL" id="STX38792.1"/>
    </source>
</evidence>
<dbReference type="EMBL" id="UGNY01000001">
    <property type="protein sequence ID" value="STX38792.1"/>
    <property type="molecule type" value="Genomic_DNA"/>
</dbReference>
<feature type="coiled-coil region" evidence="1">
    <location>
        <begin position="843"/>
        <end position="877"/>
    </location>
</feature>
<sequence>MRYYEKFIDEIRKSSLKISIKISLVENIILFLEQQDNDYEVDEELTSLQSLLVSQSPSTSNVYSYKIGTNDINMLENLLELLPPEVKKQGIFIECISSLLSPVEIDDFLRMKADGFIQEIIFESSLIYEKKGKQEKYRKVFHIALSILLEREYLNSKSAKEKISLDFSKKIEIPYLSALEGFRDYIKDKEVFKSLVDIDIKSKTGLLYNNFEKYIKNIERTHQVIGQLEFLPNPISNSILNALSCAKKERKIYGVPVGDRNNPIQGNKNKNQPDLTEAAETLIFRKLRQEEINPAIKMQDDMLIVDFIYLDAEKLKRGIVKNIIQNQGFRGEATFLANGLNKKLFKKLKFDRLSGKNLEEIERKVISDFQNPEQTIYLAAVDNIKNILFTNYLLTIGFIHHKVFQELEEARVELPNGFIEQDLIAEIEELRKQIKALTDERLDLLLKLEKESLRASSAELALSDLQSALQAGAEKAFALEKAIEEGVQVHAQQVQSLEDRINLGEYRSGDLQRELDSLRTIHERELNTARDQLTESAEQLNHLSKAIASNERELSARQKTIDELREEIAGLNTTAESLVRELENASHIGGEAQELLRRQLSEEKAALVSANELASTRAASLEEAAVSNHRLEQQVDEFSGKNRRLLLEIDVLNEHVNVLTHTGLFLIEALYQERVRASSAESALSDLQSALQAGAEKAFALEKAIEEGVQVHAQQVQSLEDRIILGEERSGDLQRELDSLRTIHERELNTARDQLTESAEQLNHLSKAIASNERELSARQKTIDELREEIAGLNTTAESLVRELENASHIGGEAQELLRRQLSEEKAALVSANELASTRAASLEEAAVSNHRLEQQVDGLVKENKDFLNQIKELTETAVQQNVQLQMERKSKEEQLSITTDNFKQLDLLQKTLGEVCEQKALFFLKYEVIRNSRNLNTLIAFADAGSNADLLGHGFDIEIQALKKDTAYEEIKDEAELRLTMLTMEAKSLLIEEVNTSSDINLLERIARSTSNFDLAAAGLNNTHLNLLSKYNDFMEINEAAQSRLAANRKAVKMMTDFINGCDDVKFLDAISKATTNNRLGITWNYFEKDHTDHLDSLIENDAYKQFVKLAKERLLNLQSKNCSLLNKAHPEKIAQEKAIHALKREIANSQDIQLLKYVGAAKCNRELERNLGTIKPHQFDNLNLRNLDDLVDDNAYEQIRDAANARSNILYDARNKKLKAYANIEAYKQTLAANEAVVRKINRQIGAIGTVNDTARNKLRQLGKMNPMHWFNPAFRGTAKKNAIAMEAHFSELASTCKVIVDYLLPLRSELIEQIAGIPDAVQDFNPEHTKELLVYRETLGRYLKKVDAELDIYRPVYNQLFGDQRATTQVLREGILKMIQIAKSDEGAMDLSVFFDCCVEDYPMYERSSHFEKNYAPSQATIISARGNASSYAAAGVFKKGHFREYTTKSATPYSSGCYIEERASSYSHNSARFSDYIADVKLTITKFPKTEDGEDKNDPQLVKARMHFAFACAVTLLSAFGDPPTEANPIILRGFEETEMRYIWTALTIIGNKVPSMTFNHHAINVISPTFVPHKEMGRYFGYSYTSCYETLFKPNKDYMDSLLSGIKEACAIRALSQKELQEADRIVNSIASTYRNSLKNTVGELRENLDNGLVVFRR</sequence>
<keyword evidence="1" id="KW-0175">Coiled coil</keyword>
<feature type="coiled-coil region" evidence="1">
    <location>
        <begin position="621"/>
        <end position="648"/>
    </location>
</feature>
<feature type="coiled-coil region" evidence="1">
    <location>
        <begin position="526"/>
        <end position="581"/>
    </location>
</feature>
<evidence type="ECO:0000313" key="3">
    <source>
        <dbReference type="Proteomes" id="UP000254033"/>
    </source>
</evidence>
<proteinExistence type="predicted"/>
<accession>A0A378IV60</accession>
<dbReference type="Proteomes" id="UP000254033">
    <property type="component" value="Unassembled WGS sequence"/>
</dbReference>
<reference evidence="2 3" key="1">
    <citation type="submission" date="2018-06" db="EMBL/GenBank/DDBJ databases">
        <authorList>
            <consortium name="Pathogen Informatics"/>
            <person name="Doyle S."/>
        </authorList>
    </citation>
    <scope>NUCLEOTIDE SEQUENCE [LARGE SCALE GENOMIC DNA]</scope>
    <source>
        <strain evidence="2 3">NCTC11978</strain>
    </source>
</reference>